<reference evidence="3" key="1">
    <citation type="submission" date="2009-12" db="EMBL/GenBank/DDBJ databases">
        <title>Complete sequence of Treponema primitia strain ZAS-2.</title>
        <authorList>
            <person name="Tetu S.G."/>
            <person name="Matson E."/>
            <person name="Ren Q."/>
            <person name="Seshadri R."/>
            <person name="Elbourne L."/>
            <person name="Hassan K.A."/>
            <person name="Durkin A."/>
            <person name="Radune D."/>
            <person name="Mohamoud Y."/>
            <person name="Shay R."/>
            <person name="Jin S."/>
            <person name="Zhang X."/>
            <person name="Lucey K."/>
            <person name="Ballor N.R."/>
            <person name="Ottesen E."/>
            <person name="Rosenthal R."/>
            <person name="Allen A."/>
            <person name="Leadbetter J.R."/>
            <person name="Paulsen I.T."/>
        </authorList>
    </citation>
    <scope>NUCLEOTIDE SEQUENCE [LARGE SCALE GENOMIC DNA]</scope>
    <source>
        <strain evidence="3">ATCC BAA-887 / DSM 12427 / ZAS-2</strain>
    </source>
</reference>
<dbReference type="EMBL" id="CP001843">
    <property type="protein sequence ID" value="AEF86404.1"/>
    <property type="molecule type" value="Genomic_DNA"/>
</dbReference>
<evidence type="ECO:0000256" key="1">
    <source>
        <dbReference type="SAM" id="Phobius"/>
    </source>
</evidence>
<feature type="transmembrane region" description="Helical" evidence="1">
    <location>
        <begin position="254"/>
        <end position="272"/>
    </location>
</feature>
<dbReference type="HOGENOM" id="CLU_986745_0_0_12"/>
<feature type="transmembrane region" description="Helical" evidence="1">
    <location>
        <begin position="68"/>
        <end position="92"/>
    </location>
</feature>
<feature type="transmembrane region" description="Helical" evidence="1">
    <location>
        <begin position="197"/>
        <end position="224"/>
    </location>
</feature>
<gene>
    <name evidence="2" type="ordered locus">TREPR_0664</name>
</gene>
<protein>
    <submittedName>
        <fullName evidence="2">Putative membrane protein</fullName>
    </submittedName>
</protein>
<feature type="transmembrane region" description="Helical" evidence="1">
    <location>
        <begin position="99"/>
        <end position="119"/>
    </location>
</feature>
<feature type="transmembrane region" description="Helical" evidence="1">
    <location>
        <begin position="20"/>
        <end position="41"/>
    </location>
</feature>
<keyword evidence="1" id="KW-0472">Membrane</keyword>
<evidence type="ECO:0000313" key="3">
    <source>
        <dbReference type="Proteomes" id="UP000009223"/>
    </source>
</evidence>
<dbReference type="Proteomes" id="UP000009223">
    <property type="component" value="Chromosome"/>
</dbReference>
<proteinExistence type="predicted"/>
<reference evidence="2 3" key="2">
    <citation type="journal article" date="2011" name="ISME J.">
        <title>RNA-seq reveals cooperative metabolic interactions between two termite-gut spirochete species in co-culture.</title>
        <authorList>
            <person name="Rosenthal A.Z."/>
            <person name="Matson E.G."/>
            <person name="Eldar A."/>
            <person name="Leadbetter J.R."/>
        </authorList>
    </citation>
    <scope>NUCLEOTIDE SEQUENCE [LARGE SCALE GENOMIC DNA]</scope>
    <source>
        <strain evidence="3">ATCC BAA-887 / DSM 12427 / ZAS-2</strain>
    </source>
</reference>
<feature type="transmembrane region" description="Helical" evidence="1">
    <location>
        <begin position="131"/>
        <end position="156"/>
    </location>
</feature>
<sequence length="282" mass="30939">MLYAVTMTLSSRNIVFKTGIGVSLLALAFTLVASFSVFSVYPQVGADAQRAAGFFQALVAPFFQPAAYVAFVTTISSVLYAFITMFLIYYFFEKTQSPEILFFALFVVSLAFESLRIMVPFRVVKDLPSVVLVISARVLIFGRYYGLFSLFVASVYAAGLDQQKQGNVVFIIAVATLTIALGVPIDGLSWDSSMLVIFGFATMFKTVEIGIVLITMLSFFISAYTRGAKEYVFIGIGSVLVSLGRTVLLSADTWVTPLPGLILLIGGTWIICSQLHRVYLWL</sequence>
<organism evidence="2 3">
    <name type="scientific">Treponema primitia (strain ATCC BAA-887 / DSM 12427 / ZAS-2)</name>
    <dbReference type="NCBI Taxonomy" id="545694"/>
    <lineage>
        <taxon>Bacteria</taxon>
        <taxon>Pseudomonadati</taxon>
        <taxon>Spirochaetota</taxon>
        <taxon>Spirochaetia</taxon>
        <taxon>Spirochaetales</taxon>
        <taxon>Treponemataceae</taxon>
        <taxon>Treponema</taxon>
    </lineage>
</organism>
<dbReference type="eggNOG" id="ENOG502ZNJN">
    <property type="taxonomic scope" value="Bacteria"/>
</dbReference>
<accession>F5YK22</accession>
<dbReference type="KEGG" id="tpi:TREPR_0664"/>
<keyword evidence="3" id="KW-1185">Reference proteome</keyword>
<keyword evidence="1" id="KW-0812">Transmembrane</keyword>
<feature type="transmembrane region" description="Helical" evidence="1">
    <location>
        <begin position="168"/>
        <end position="185"/>
    </location>
</feature>
<dbReference type="AlphaFoldDB" id="F5YK22"/>
<evidence type="ECO:0000313" key="2">
    <source>
        <dbReference type="EMBL" id="AEF86404.1"/>
    </source>
</evidence>
<keyword evidence="1" id="KW-1133">Transmembrane helix</keyword>
<feature type="transmembrane region" description="Helical" evidence="1">
    <location>
        <begin position="231"/>
        <end position="248"/>
    </location>
</feature>
<name>F5YK22_TREPZ</name>